<feature type="non-terminal residue" evidence="1">
    <location>
        <position position="65"/>
    </location>
</feature>
<reference evidence="1" key="1">
    <citation type="journal article" date="2014" name="Front. Microbiol.">
        <title>High frequency of phylogenetically diverse reductive dehalogenase-homologous genes in deep subseafloor sedimentary metagenomes.</title>
        <authorList>
            <person name="Kawai M."/>
            <person name="Futagami T."/>
            <person name="Toyoda A."/>
            <person name="Takaki Y."/>
            <person name="Nishi S."/>
            <person name="Hori S."/>
            <person name="Arai W."/>
            <person name="Tsubouchi T."/>
            <person name="Morono Y."/>
            <person name="Uchiyama I."/>
            <person name="Ito T."/>
            <person name="Fujiyama A."/>
            <person name="Inagaki F."/>
            <person name="Takami H."/>
        </authorList>
    </citation>
    <scope>NUCLEOTIDE SEQUENCE</scope>
    <source>
        <strain evidence="1">Expedition CK06-06</strain>
    </source>
</reference>
<proteinExistence type="predicted"/>
<organism evidence="1">
    <name type="scientific">marine sediment metagenome</name>
    <dbReference type="NCBI Taxonomy" id="412755"/>
    <lineage>
        <taxon>unclassified sequences</taxon>
        <taxon>metagenomes</taxon>
        <taxon>ecological metagenomes</taxon>
    </lineage>
</organism>
<name>X0WWX4_9ZZZZ</name>
<comment type="caution">
    <text evidence="1">The sequence shown here is derived from an EMBL/GenBank/DDBJ whole genome shotgun (WGS) entry which is preliminary data.</text>
</comment>
<accession>X0WWX4</accession>
<protein>
    <submittedName>
        <fullName evidence="1">Uncharacterized protein</fullName>
    </submittedName>
</protein>
<dbReference type="EMBL" id="BARS01033701">
    <property type="protein sequence ID" value="GAG27702.1"/>
    <property type="molecule type" value="Genomic_DNA"/>
</dbReference>
<sequence>MLVSEDREAFYIDGVRVEKLALTFPVISERDQNAGRVQWLCYKILELNKEVEEHEYELDERMERR</sequence>
<evidence type="ECO:0000313" key="1">
    <source>
        <dbReference type="EMBL" id="GAG27702.1"/>
    </source>
</evidence>
<dbReference type="AlphaFoldDB" id="X0WWX4"/>
<gene>
    <name evidence="1" type="ORF">S01H1_52153</name>
</gene>